<dbReference type="Proteomes" id="UP000788262">
    <property type="component" value="Unassembled WGS sequence"/>
</dbReference>
<dbReference type="Pfam" id="PF00144">
    <property type="entry name" value="Beta-lactamase"/>
    <property type="match status" value="1"/>
</dbReference>
<gene>
    <name evidence="2" type="ORF">JS756_32130</name>
</gene>
<dbReference type="InterPro" id="IPR050789">
    <property type="entry name" value="Diverse_Enzym_Activities"/>
</dbReference>
<dbReference type="Gene3D" id="3.40.710.10">
    <property type="entry name" value="DD-peptidase/beta-lactamase superfamily"/>
    <property type="match status" value="1"/>
</dbReference>
<organism evidence="2 3">
    <name type="scientific">Streptomyces actuosus</name>
    <dbReference type="NCBI Taxonomy" id="1885"/>
    <lineage>
        <taxon>Bacteria</taxon>
        <taxon>Bacillati</taxon>
        <taxon>Actinomycetota</taxon>
        <taxon>Actinomycetes</taxon>
        <taxon>Kitasatosporales</taxon>
        <taxon>Streptomycetaceae</taxon>
        <taxon>Streptomyces</taxon>
    </lineage>
</organism>
<sequence length="418" mass="44964">MALLRQEADPAEVGLDAKALGRLDRYFAHRVDEGRLPGFLVSVARGGRVAHLTAYGRRDVAAGLPVTPDTLWRIYSMTKPVTAVAALLLVEEGRLSLDDPVERHLPAFAQPRVYVSGHDAPGAGEGDGGGVVTRPAAGPILVRHLMTHTAGLTFAFYHTHPVDALYRAAGLQSSVPPGADLAETIEVYARLPLQFDPGTQWNYSVASNVLGRIVEVVSGQPLDVFFAERILRPLGMTDAGFQVGPEQAGRLAELYGDTDDGCLTPIPGLPLHGRPRFLSGSGGLVASAHDVHRFMELLRRRGELDGTRLLKPRTVDLMARNHLPGGVDLRAFGSRPAHDEPGNDGVGFGLGVSVVVDPRRALAPAGLGTYGWSGVATTTFWVDPTRDLTVQFMTQVQPRRSLRLFPELKRLVNEAVTG</sequence>
<dbReference type="InterPro" id="IPR012338">
    <property type="entry name" value="Beta-lactam/transpept-like"/>
</dbReference>
<feature type="domain" description="Beta-lactamase-related" evidence="1">
    <location>
        <begin position="23"/>
        <end position="399"/>
    </location>
</feature>
<dbReference type="InterPro" id="IPR001466">
    <property type="entry name" value="Beta-lactam-related"/>
</dbReference>
<proteinExistence type="predicted"/>
<evidence type="ECO:0000259" key="1">
    <source>
        <dbReference type="Pfam" id="PF00144"/>
    </source>
</evidence>
<dbReference type="SUPFAM" id="SSF56601">
    <property type="entry name" value="beta-lactamase/transpeptidase-like"/>
    <property type="match status" value="1"/>
</dbReference>
<keyword evidence="3" id="KW-1185">Reference proteome</keyword>
<dbReference type="PANTHER" id="PTHR43283:SF3">
    <property type="entry name" value="BETA-LACTAMASE FAMILY PROTEIN (AFU_ORTHOLOGUE AFUA_5G07500)"/>
    <property type="match status" value="1"/>
</dbReference>
<dbReference type="PANTHER" id="PTHR43283">
    <property type="entry name" value="BETA-LACTAMASE-RELATED"/>
    <property type="match status" value="1"/>
</dbReference>
<reference evidence="2 3" key="1">
    <citation type="submission" date="2021-02" db="EMBL/GenBank/DDBJ databases">
        <title>Whole genome sequencing of Streptomyces actuosus VRA1.</title>
        <authorList>
            <person name="Sen G."/>
            <person name="Sen A."/>
        </authorList>
    </citation>
    <scope>NUCLEOTIDE SEQUENCE [LARGE SCALE GENOMIC DNA]</scope>
    <source>
        <strain evidence="2 3">VRA1</strain>
    </source>
</reference>
<dbReference type="EMBL" id="JAFFZS010000044">
    <property type="protein sequence ID" value="MBN0048659.1"/>
    <property type="molecule type" value="Genomic_DNA"/>
</dbReference>
<dbReference type="RefSeq" id="WP_205386789.1">
    <property type="nucleotide sequence ID" value="NZ_JAFFZS010000044.1"/>
</dbReference>
<evidence type="ECO:0000313" key="3">
    <source>
        <dbReference type="Proteomes" id="UP000788262"/>
    </source>
</evidence>
<comment type="caution">
    <text evidence="2">The sequence shown here is derived from an EMBL/GenBank/DDBJ whole genome shotgun (WGS) entry which is preliminary data.</text>
</comment>
<name>A0ABS2W051_STRAS</name>
<accession>A0ABS2W051</accession>
<evidence type="ECO:0000313" key="2">
    <source>
        <dbReference type="EMBL" id="MBN0048659.1"/>
    </source>
</evidence>
<protein>
    <submittedName>
        <fullName evidence="2">Beta-lactamase family protein</fullName>
    </submittedName>
</protein>